<dbReference type="InterPro" id="IPR023198">
    <property type="entry name" value="PGP-like_dom2"/>
</dbReference>
<dbReference type="InterPro" id="IPR023214">
    <property type="entry name" value="HAD_sf"/>
</dbReference>
<reference evidence="2" key="1">
    <citation type="submission" date="2023-10" db="EMBL/GenBank/DDBJ databases">
        <title>Genome analysis and identification of Salinococcus sp. Bachu38 nov., a PGPR from the rhizosphere of Tamarix.</title>
        <authorList>
            <person name="Liang Z."/>
            <person name="Zhang X."/>
            <person name="Jia J."/>
            <person name="Chen X."/>
            <person name="Wang Y."/>
            <person name="Wang Q."/>
            <person name="Wang R."/>
        </authorList>
    </citation>
    <scope>NUCLEOTIDE SEQUENCE [LARGE SCALE GENOMIC DNA]</scope>
    <source>
        <strain evidence="2">Bachu38</strain>
    </source>
</reference>
<dbReference type="NCBIfam" id="TIGR01549">
    <property type="entry name" value="HAD-SF-IA-v1"/>
    <property type="match status" value="1"/>
</dbReference>
<dbReference type="PANTHER" id="PTHR47478:SF1">
    <property type="entry name" value="PYRIMIDINE 5'-NUCLEOTIDASE YJJG"/>
    <property type="match status" value="1"/>
</dbReference>
<dbReference type="EMBL" id="CP138333">
    <property type="protein sequence ID" value="WZX29839.1"/>
    <property type="molecule type" value="Genomic_DNA"/>
</dbReference>
<dbReference type="SFLD" id="SFLDG01135">
    <property type="entry name" value="C1.5.6:_HAD__Beta-PGM__Phospha"/>
    <property type="match status" value="1"/>
</dbReference>
<dbReference type="SFLD" id="SFLDG01129">
    <property type="entry name" value="C1.5:_HAD__Beta-PGM__Phosphata"/>
    <property type="match status" value="1"/>
</dbReference>
<dbReference type="GO" id="GO:0008253">
    <property type="term" value="F:5'-nucleotidase activity"/>
    <property type="evidence" value="ECO:0007669"/>
    <property type="project" value="UniProtKB-EC"/>
</dbReference>
<accession>A0ABZ3CIH9</accession>
<gene>
    <name evidence="1" type="ORF">RQP18_01300</name>
</gene>
<dbReference type="Gene3D" id="1.10.150.240">
    <property type="entry name" value="Putative phosphatase, domain 2"/>
    <property type="match status" value="1"/>
</dbReference>
<dbReference type="InterPro" id="IPR052550">
    <property type="entry name" value="Pyrimidine_5'-ntase_YjjG"/>
</dbReference>
<sequence length="233" mass="27118">MDQYHTLLFDLDDTLLDFGRAEQTALEKVLAHFEMEAAPEFFQLYREINKAHWEMLERNELTKDEVLSYRHERFFEALGKKVDGSKVDQLYRNTIAEHGHHLFDGTLDVIEELSRTHRLFIITNGVKATQQKRLHRSGLLPYFSGVFISEDTGYQKPMRAFFDYVAARIEQFDRKSALIIGDSLTSDIKGGHDSNIDTCWYNPLGKSNPFSFSPHYEIKQLNEIYSILTSRNS</sequence>
<dbReference type="InterPro" id="IPR036412">
    <property type="entry name" value="HAD-like_sf"/>
</dbReference>
<dbReference type="EC" id="3.1.3.5" evidence="1"/>
<protein>
    <submittedName>
        <fullName evidence="1">YjjG family noncanonical pyrimidine nucleotidase</fullName>
        <ecNumber evidence="1">3.1.3.5</ecNumber>
    </submittedName>
</protein>
<dbReference type="Pfam" id="PF13419">
    <property type="entry name" value="HAD_2"/>
    <property type="match status" value="1"/>
</dbReference>
<dbReference type="Proteomes" id="UP001455384">
    <property type="component" value="Chromosome"/>
</dbReference>
<keyword evidence="2" id="KW-1185">Reference proteome</keyword>
<organism evidence="1 2">
    <name type="scientific">Salinicoccus bachuensis</name>
    <dbReference type="NCBI Taxonomy" id="3136731"/>
    <lineage>
        <taxon>Bacteria</taxon>
        <taxon>Bacillati</taxon>
        <taxon>Bacillota</taxon>
        <taxon>Bacilli</taxon>
        <taxon>Bacillales</taxon>
        <taxon>Staphylococcaceae</taxon>
        <taxon>Salinicoccus</taxon>
    </lineage>
</organism>
<dbReference type="SFLD" id="SFLDS00003">
    <property type="entry name" value="Haloacid_Dehalogenase"/>
    <property type="match status" value="1"/>
</dbReference>
<evidence type="ECO:0000313" key="2">
    <source>
        <dbReference type="Proteomes" id="UP001455384"/>
    </source>
</evidence>
<keyword evidence="1" id="KW-0378">Hydrolase</keyword>
<dbReference type="InterPro" id="IPR011951">
    <property type="entry name" value="HAD-SF_hydro_IA_YjjG/PynA"/>
</dbReference>
<dbReference type="InterPro" id="IPR006439">
    <property type="entry name" value="HAD-SF_hydro_IA"/>
</dbReference>
<dbReference type="RefSeq" id="WP_342388374.1">
    <property type="nucleotide sequence ID" value="NZ_CP138333.2"/>
</dbReference>
<dbReference type="PANTHER" id="PTHR47478">
    <property type="match status" value="1"/>
</dbReference>
<evidence type="ECO:0000313" key="1">
    <source>
        <dbReference type="EMBL" id="WZX29839.1"/>
    </source>
</evidence>
<dbReference type="InterPro" id="IPR041492">
    <property type="entry name" value="HAD_2"/>
</dbReference>
<dbReference type="SUPFAM" id="SSF56784">
    <property type="entry name" value="HAD-like"/>
    <property type="match status" value="1"/>
</dbReference>
<dbReference type="NCBIfam" id="TIGR02254">
    <property type="entry name" value="YjjG_YfnB"/>
    <property type="match status" value="1"/>
</dbReference>
<dbReference type="Gene3D" id="3.40.50.1000">
    <property type="entry name" value="HAD superfamily/HAD-like"/>
    <property type="match status" value="1"/>
</dbReference>
<proteinExistence type="predicted"/>
<name>A0ABZ3CIH9_9STAP</name>